<keyword evidence="1 3" id="KW-0547">Nucleotide-binding</keyword>
<comment type="similarity">
    <text evidence="3">Belongs to the CoaE family.</text>
</comment>
<evidence type="ECO:0000313" key="6">
    <source>
        <dbReference type="Proteomes" id="UP000010445"/>
    </source>
</evidence>
<dbReference type="HOGENOM" id="CLU_057180_0_0_11"/>
<keyword evidence="6" id="KW-1185">Reference proteome</keyword>
<dbReference type="SUPFAM" id="SSF52540">
    <property type="entry name" value="P-loop containing nucleoside triphosphate hydrolases"/>
    <property type="match status" value="1"/>
</dbReference>
<keyword evidence="3" id="KW-0963">Cytoplasm</keyword>
<gene>
    <name evidence="3" type="primary">coaE</name>
    <name evidence="5" type="ORF">HMPREF9997_00309</name>
</gene>
<dbReference type="STRING" id="1035195.HMPREF9997_00309"/>
<comment type="subcellular location">
    <subcellularLocation>
        <location evidence="3">Cytoplasm</location>
    </subcellularLocation>
</comment>
<evidence type="ECO:0000256" key="4">
    <source>
        <dbReference type="NCBIfam" id="TIGR00152"/>
    </source>
</evidence>
<evidence type="ECO:0000313" key="5">
    <source>
        <dbReference type="EMBL" id="EKX92026.1"/>
    </source>
</evidence>
<dbReference type="GeneID" id="84896817"/>
<dbReference type="EMBL" id="AMEM01000007">
    <property type="protein sequence ID" value="EKX92026.1"/>
    <property type="molecule type" value="Genomic_DNA"/>
</dbReference>
<evidence type="ECO:0000256" key="1">
    <source>
        <dbReference type="ARBA" id="ARBA00022741"/>
    </source>
</evidence>
<comment type="caution">
    <text evidence="5">The sequence shown here is derived from an EMBL/GenBank/DDBJ whole genome shotgun (WGS) entry which is preliminary data.</text>
</comment>
<dbReference type="GO" id="GO:0005524">
    <property type="term" value="F:ATP binding"/>
    <property type="evidence" value="ECO:0007669"/>
    <property type="project" value="UniProtKB-UniRule"/>
</dbReference>
<dbReference type="GO" id="GO:0005737">
    <property type="term" value="C:cytoplasm"/>
    <property type="evidence" value="ECO:0007669"/>
    <property type="project" value="UniProtKB-SubCell"/>
</dbReference>
<proteinExistence type="inferred from homology"/>
<reference evidence="5 6" key="1">
    <citation type="submission" date="2012-05" db="EMBL/GenBank/DDBJ databases">
        <authorList>
            <person name="Weinstock G."/>
            <person name="Sodergren E."/>
            <person name="Lobos E.A."/>
            <person name="Fulton L."/>
            <person name="Fulton R."/>
            <person name="Courtney L."/>
            <person name="Fronick C."/>
            <person name="O'Laughlin M."/>
            <person name="Godfrey J."/>
            <person name="Wilson R.M."/>
            <person name="Miner T."/>
            <person name="Farmer C."/>
            <person name="Delehaunty K."/>
            <person name="Cordes M."/>
            <person name="Minx P."/>
            <person name="Tomlinson C."/>
            <person name="Chen J."/>
            <person name="Wollam A."/>
            <person name="Pepin K.H."/>
            <person name="Bhonagiri V."/>
            <person name="Zhang X."/>
            <person name="Suruliraj S."/>
            <person name="Warren W."/>
            <person name="Mitreva M."/>
            <person name="Mardis E.R."/>
            <person name="Wilson R.K."/>
        </authorList>
    </citation>
    <scope>NUCLEOTIDE SEQUENCE [LARGE SCALE GENOMIC DNA]</scope>
    <source>
        <strain evidence="5 6">F0235</strain>
    </source>
</reference>
<dbReference type="GO" id="GO:0004140">
    <property type="term" value="F:dephospho-CoA kinase activity"/>
    <property type="evidence" value="ECO:0007669"/>
    <property type="project" value="UniProtKB-UniRule"/>
</dbReference>
<dbReference type="PANTHER" id="PTHR10695">
    <property type="entry name" value="DEPHOSPHO-COA KINASE-RELATED"/>
    <property type="match status" value="1"/>
</dbReference>
<dbReference type="InterPro" id="IPR001977">
    <property type="entry name" value="Depp_CoAkinase"/>
</dbReference>
<dbReference type="AlphaFoldDB" id="L1MM63"/>
<name>L1MM63_9CORY</name>
<comment type="catalytic activity">
    <reaction evidence="3">
        <text>3'-dephospho-CoA + ATP = ADP + CoA + H(+)</text>
        <dbReference type="Rhea" id="RHEA:18245"/>
        <dbReference type="ChEBI" id="CHEBI:15378"/>
        <dbReference type="ChEBI" id="CHEBI:30616"/>
        <dbReference type="ChEBI" id="CHEBI:57287"/>
        <dbReference type="ChEBI" id="CHEBI:57328"/>
        <dbReference type="ChEBI" id="CHEBI:456216"/>
        <dbReference type="EC" id="2.7.1.24"/>
    </reaction>
</comment>
<dbReference type="HAMAP" id="MF_00376">
    <property type="entry name" value="Dephospho_CoA_kinase"/>
    <property type="match status" value="1"/>
</dbReference>
<keyword evidence="2 3" id="KW-0067">ATP-binding</keyword>
<dbReference type="UniPathway" id="UPA00241">
    <property type="reaction ID" value="UER00356"/>
</dbReference>
<dbReference type="InterPro" id="IPR027417">
    <property type="entry name" value="P-loop_NTPase"/>
</dbReference>
<dbReference type="CDD" id="cd02022">
    <property type="entry name" value="DPCK"/>
    <property type="match status" value="1"/>
</dbReference>
<dbReference type="PATRIC" id="fig|1035195.3.peg.289"/>
<keyword evidence="3" id="KW-0808">Transferase</keyword>
<feature type="binding site" evidence="3">
    <location>
        <begin position="11"/>
        <end position="16"/>
    </location>
    <ligand>
        <name>ATP</name>
        <dbReference type="ChEBI" id="CHEBI:30616"/>
    </ligand>
</feature>
<dbReference type="Proteomes" id="UP000010445">
    <property type="component" value="Unassembled WGS sequence"/>
</dbReference>
<dbReference type="EC" id="2.7.1.24" evidence="3 4"/>
<organism evidence="5 6">
    <name type="scientific">Corynebacterium durum F0235</name>
    <dbReference type="NCBI Taxonomy" id="1035195"/>
    <lineage>
        <taxon>Bacteria</taxon>
        <taxon>Bacillati</taxon>
        <taxon>Actinomycetota</taxon>
        <taxon>Actinomycetes</taxon>
        <taxon>Mycobacteriales</taxon>
        <taxon>Corynebacteriaceae</taxon>
        <taxon>Corynebacterium</taxon>
    </lineage>
</organism>
<sequence length="195" mass="21775">MLLIGLTGGIGSGKSTVAAMLRDQGIRVVDADQIAREVVEPGQPALAELVEVFGQDILNDDGSLNRQELANRAFATEEATNALNAITHPRIEQETQRQFDLAAAEKENFLVYDMPLLVERGLHEEMDMVIVVHTDIEERVRRLVEHRGLDEDDVRRRMSHQVDDVTRLASADVLIDNNGSVDHLRKQVDDFLATL</sequence>
<evidence type="ECO:0000256" key="3">
    <source>
        <dbReference type="HAMAP-Rule" id="MF_00376"/>
    </source>
</evidence>
<protein>
    <recommendedName>
        <fullName evidence="3 4">Dephospho-CoA kinase</fullName>
        <ecNumber evidence="3 4">2.7.1.24</ecNumber>
    </recommendedName>
    <alternativeName>
        <fullName evidence="3">Dephosphocoenzyme A kinase</fullName>
    </alternativeName>
</protein>
<dbReference type="PANTHER" id="PTHR10695:SF46">
    <property type="entry name" value="BIFUNCTIONAL COENZYME A SYNTHASE-RELATED"/>
    <property type="match status" value="1"/>
</dbReference>
<comment type="function">
    <text evidence="3">Catalyzes the phosphorylation of the 3'-hydroxyl group of dephosphocoenzyme A to form coenzyme A.</text>
</comment>
<dbReference type="OrthoDB" id="9812943at2"/>
<accession>L1MM63</accession>
<dbReference type="Gene3D" id="3.40.50.300">
    <property type="entry name" value="P-loop containing nucleotide triphosphate hydrolases"/>
    <property type="match status" value="1"/>
</dbReference>
<keyword evidence="3" id="KW-0173">Coenzyme A biosynthesis</keyword>
<dbReference type="NCBIfam" id="TIGR00152">
    <property type="entry name" value="dephospho-CoA kinase"/>
    <property type="match status" value="1"/>
</dbReference>
<comment type="pathway">
    <text evidence="3">Cofactor biosynthesis; coenzyme A biosynthesis; CoA from (R)-pantothenate: step 5/5.</text>
</comment>
<dbReference type="PROSITE" id="PS51219">
    <property type="entry name" value="DPCK"/>
    <property type="match status" value="1"/>
</dbReference>
<dbReference type="eggNOG" id="COG0237">
    <property type="taxonomic scope" value="Bacteria"/>
</dbReference>
<dbReference type="RefSeq" id="WP_006062005.1">
    <property type="nucleotide sequence ID" value="NZ_KB290822.1"/>
</dbReference>
<evidence type="ECO:0000256" key="2">
    <source>
        <dbReference type="ARBA" id="ARBA00022840"/>
    </source>
</evidence>
<dbReference type="GO" id="GO:0015937">
    <property type="term" value="P:coenzyme A biosynthetic process"/>
    <property type="evidence" value="ECO:0007669"/>
    <property type="project" value="UniProtKB-UniRule"/>
</dbReference>
<dbReference type="Pfam" id="PF01121">
    <property type="entry name" value="CoaE"/>
    <property type="match status" value="1"/>
</dbReference>
<dbReference type="NCBIfam" id="NF002879">
    <property type="entry name" value="PRK03333.1"/>
    <property type="match status" value="1"/>
</dbReference>
<keyword evidence="3 5" id="KW-0418">Kinase</keyword>